<organism evidence="2 3">
    <name type="scientific">Methylobacterium crusticola</name>
    <dbReference type="NCBI Taxonomy" id="1697972"/>
    <lineage>
        <taxon>Bacteria</taxon>
        <taxon>Pseudomonadati</taxon>
        <taxon>Pseudomonadota</taxon>
        <taxon>Alphaproteobacteria</taxon>
        <taxon>Hyphomicrobiales</taxon>
        <taxon>Methylobacteriaceae</taxon>
        <taxon>Methylobacterium</taxon>
    </lineage>
</organism>
<evidence type="ECO:0000313" key="3">
    <source>
        <dbReference type="Proteomes" id="UP001055167"/>
    </source>
</evidence>
<feature type="signal peptide" evidence="1">
    <location>
        <begin position="1"/>
        <end position="25"/>
    </location>
</feature>
<reference evidence="2" key="2">
    <citation type="submission" date="2021-08" db="EMBL/GenBank/DDBJ databases">
        <authorList>
            <person name="Tani A."/>
            <person name="Ola A."/>
            <person name="Ogura Y."/>
            <person name="Katsura K."/>
            <person name="Hayashi T."/>
        </authorList>
    </citation>
    <scope>NUCLEOTIDE SEQUENCE</scope>
    <source>
        <strain evidence="2">KCTC 52305</strain>
    </source>
</reference>
<evidence type="ECO:0000313" key="2">
    <source>
        <dbReference type="EMBL" id="GJD49301.1"/>
    </source>
</evidence>
<dbReference type="RefSeq" id="WP_128565029.1">
    <property type="nucleotide sequence ID" value="NZ_BPQH01000005.1"/>
</dbReference>
<accession>A0ABQ4QW71</accession>
<dbReference type="Proteomes" id="UP001055167">
    <property type="component" value="Unassembled WGS sequence"/>
</dbReference>
<name>A0ABQ4QW71_9HYPH</name>
<keyword evidence="1" id="KW-0732">Signal</keyword>
<evidence type="ECO:0008006" key="4">
    <source>
        <dbReference type="Google" id="ProtNLM"/>
    </source>
</evidence>
<sequence length="216" mass="22175">MARRSPLPVLAAGALLAGAASPALAHPHVWITTRAEIVYAPDGRISAVRHAWTFDPSYSAFAVQGLGQAGTAPVSPEALAALARDNTENLAESAYFTILKVDGRKQEFGAPEAPAMAYADGQLTLRFSLPLRAPARGAASLEVYDPTYFVAFSLAEGDGAATLAGAPAGCRATAHRPKGAPAAPAATGMSEAFFDALTAASSYGVQFANRIVVACS</sequence>
<dbReference type="EMBL" id="BPQH01000005">
    <property type="protein sequence ID" value="GJD49301.1"/>
    <property type="molecule type" value="Genomic_DNA"/>
</dbReference>
<comment type="caution">
    <text evidence="2">The sequence shown here is derived from an EMBL/GenBank/DDBJ whole genome shotgun (WGS) entry which is preliminary data.</text>
</comment>
<feature type="chain" id="PRO_5045871093" description="DUF1007 family protein" evidence="1">
    <location>
        <begin position="26"/>
        <end position="216"/>
    </location>
</feature>
<gene>
    <name evidence="2" type="ORF">OPKNFCMD_2031</name>
</gene>
<dbReference type="Pfam" id="PF06226">
    <property type="entry name" value="DUF1007"/>
    <property type="match status" value="1"/>
</dbReference>
<protein>
    <recommendedName>
        <fullName evidence="4">DUF1007 family protein</fullName>
    </recommendedName>
</protein>
<evidence type="ECO:0000256" key="1">
    <source>
        <dbReference type="SAM" id="SignalP"/>
    </source>
</evidence>
<proteinExistence type="predicted"/>
<keyword evidence="3" id="KW-1185">Reference proteome</keyword>
<reference evidence="2" key="1">
    <citation type="journal article" date="2021" name="Front. Microbiol.">
        <title>Comprehensive Comparative Genomics and Phenotyping of Methylobacterium Species.</title>
        <authorList>
            <person name="Alessa O."/>
            <person name="Ogura Y."/>
            <person name="Fujitani Y."/>
            <person name="Takami H."/>
            <person name="Hayashi T."/>
            <person name="Sahin N."/>
            <person name="Tani A."/>
        </authorList>
    </citation>
    <scope>NUCLEOTIDE SEQUENCE</scope>
    <source>
        <strain evidence="2">KCTC 52305</strain>
    </source>
</reference>
<dbReference type="InterPro" id="IPR010412">
    <property type="entry name" value="DUF1007"/>
</dbReference>